<sequence>MRTDDHPANVAGAREFGWEAEFFVLQGTIADSVCRWARSRPDVG</sequence>
<dbReference type="RefSeq" id="WP_272461335.1">
    <property type="nucleotide sequence ID" value="NZ_JAPFQL010000017.1"/>
</dbReference>
<proteinExistence type="predicted"/>
<gene>
    <name evidence="1" type="ORF">OO014_05775</name>
</gene>
<protein>
    <submittedName>
        <fullName evidence="1">Uncharacterized protein</fullName>
    </submittedName>
</protein>
<dbReference type="EMBL" id="JAPFQL010000017">
    <property type="protein sequence ID" value="MDC5696759.1"/>
    <property type="molecule type" value="Genomic_DNA"/>
</dbReference>
<accession>A0ABT5GF60</accession>
<comment type="caution">
    <text evidence="1">The sequence shown here is derived from an EMBL/GenBank/DDBJ whole genome shotgun (WGS) entry which is preliminary data.</text>
</comment>
<reference evidence="1 2" key="1">
    <citation type="submission" date="2022-11" db="EMBL/GenBank/DDBJ databases">
        <title>Anaerobic phenanthrene biodegradation by a DNRA strain PheN6.</title>
        <authorList>
            <person name="Zhang Z."/>
        </authorList>
    </citation>
    <scope>NUCLEOTIDE SEQUENCE [LARGE SCALE GENOMIC DNA]</scope>
    <source>
        <strain evidence="1 2">PheN6</strain>
    </source>
</reference>
<evidence type="ECO:0000313" key="2">
    <source>
        <dbReference type="Proteomes" id="UP001150259"/>
    </source>
</evidence>
<keyword evidence="2" id="KW-1185">Reference proteome</keyword>
<dbReference type="Proteomes" id="UP001150259">
    <property type="component" value="Unassembled WGS sequence"/>
</dbReference>
<organism evidence="1 2">
    <name type="scientific">Intrasporangium calvum</name>
    <dbReference type="NCBI Taxonomy" id="53358"/>
    <lineage>
        <taxon>Bacteria</taxon>
        <taxon>Bacillati</taxon>
        <taxon>Actinomycetota</taxon>
        <taxon>Actinomycetes</taxon>
        <taxon>Micrococcales</taxon>
        <taxon>Intrasporangiaceae</taxon>
        <taxon>Intrasporangium</taxon>
    </lineage>
</organism>
<name>A0ABT5GF60_9MICO</name>
<evidence type="ECO:0000313" key="1">
    <source>
        <dbReference type="EMBL" id="MDC5696759.1"/>
    </source>
</evidence>